<comment type="caution">
    <text evidence="1">The sequence shown here is derived from an EMBL/GenBank/DDBJ whole genome shotgun (WGS) entry which is preliminary data.</text>
</comment>
<evidence type="ECO:0000313" key="1">
    <source>
        <dbReference type="EMBL" id="MBA2133369.1"/>
    </source>
</evidence>
<accession>A0A8J6LM73</accession>
<evidence type="ECO:0000313" key="2">
    <source>
        <dbReference type="Proteomes" id="UP000657177"/>
    </source>
</evidence>
<gene>
    <name evidence="1" type="ORF">G5B42_07405</name>
</gene>
<proteinExistence type="predicted"/>
<keyword evidence="2" id="KW-1185">Reference proteome</keyword>
<name>A0A8J6LM73_9FIRM</name>
<dbReference type="RefSeq" id="WP_181339838.1">
    <property type="nucleotide sequence ID" value="NZ_JAAKDE010000014.1"/>
</dbReference>
<dbReference type="Proteomes" id="UP000657177">
    <property type="component" value="Unassembled WGS sequence"/>
</dbReference>
<sequence>MGRKKEERWLLFSVCFLVLSLAFFGVSFRQWDQRSPVVNGESDWSGVMPAPGQPVKLLHDPFFPAEPGEEEQAPASSQFVLRGVISGQSSMAILELATDPNSSWLVKKGDVLLGEKVLKIGPGSVELSVGEGQVVVLEMIKEEPGSEWGLTN</sequence>
<dbReference type="AlphaFoldDB" id="A0A8J6LM73"/>
<organism evidence="1 2">
    <name type="scientific">Capillibacterium thermochitinicola</name>
    <dbReference type="NCBI Taxonomy" id="2699427"/>
    <lineage>
        <taxon>Bacteria</taxon>
        <taxon>Bacillati</taxon>
        <taxon>Bacillota</taxon>
        <taxon>Capillibacterium</taxon>
    </lineage>
</organism>
<protein>
    <submittedName>
        <fullName evidence="1">Uncharacterized protein</fullName>
    </submittedName>
</protein>
<dbReference type="EMBL" id="JAAKDE010000014">
    <property type="protein sequence ID" value="MBA2133369.1"/>
    <property type="molecule type" value="Genomic_DNA"/>
</dbReference>
<reference evidence="1" key="1">
    <citation type="submission" date="2020-06" db="EMBL/GenBank/DDBJ databases">
        <title>Novel chitinolytic bacterium.</title>
        <authorList>
            <person name="Ungkulpasvich U."/>
            <person name="Kosugi A."/>
            <person name="Uke A."/>
        </authorList>
    </citation>
    <scope>NUCLEOTIDE SEQUENCE</scope>
    <source>
        <strain evidence="1">UUS1-1</strain>
    </source>
</reference>